<organism evidence="1 2">
    <name type="scientific">Paracoccus methylarcula</name>
    <dbReference type="NCBI Taxonomy" id="72022"/>
    <lineage>
        <taxon>Bacteria</taxon>
        <taxon>Pseudomonadati</taxon>
        <taxon>Pseudomonadota</taxon>
        <taxon>Alphaproteobacteria</taxon>
        <taxon>Rhodobacterales</taxon>
        <taxon>Paracoccaceae</taxon>
        <taxon>Paracoccus</taxon>
    </lineage>
</organism>
<gene>
    <name evidence="1" type="ORF">A7A09_013840</name>
</gene>
<evidence type="ECO:0000313" key="2">
    <source>
        <dbReference type="Proteomes" id="UP000238137"/>
    </source>
</evidence>
<dbReference type="RefSeq" id="WP_106691947.1">
    <property type="nucleotide sequence ID" value="NZ_PXNQ02000008.1"/>
</dbReference>
<dbReference type="Proteomes" id="UP000238137">
    <property type="component" value="Unassembled WGS sequence"/>
</dbReference>
<dbReference type="AlphaFoldDB" id="A0A3R7LP46"/>
<protein>
    <submittedName>
        <fullName evidence="1">Uncharacterized protein</fullName>
    </submittedName>
</protein>
<name>A0A3R7LP46_9RHOB</name>
<evidence type="ECO:0000313" key="1">
    <source>
        <dbReference type="EMBL" id="RNF33981.1"/>
    </source>
</evidence>
<sequence>MSDHDRELDFDRRLRGLEAEIAGLHSGEITPWYGGKAYQLKLSNARLCRLVKRANEYGLWLDEEVA</sequence>
<comment type="caution">
    <text evidence="1">The sequence shown here is derived from an EMBL/GenBank/DDBJ whole genome shotgun (WGS) entry which is preliminary data.</text>
</comment>
<dbReference type="EMBL" id="PXNQ02000008">
    <property type="protein sequence ID" value="RNF33981.1"/>
    <property type="molecule type" value="Genomic_DNA"/>
</dbReference>
<reference evidence="1" key="1">
    <citation type="submission" date="2018-05" db="EMBL/GenBank/DDBJ databases">
        <title>Reclassification of Methylarcula marina and Methylarcula terricola as Paracoccus methylarcula sp.nov., comb.nov. and Paracoccus terricola comb.nov.</title>
        <authorList>
            <person name="Shmareva M.N."/>
            <person name="Doronina N.V."/>
            <person name="Vasilenko O.V."/>
            <person name="Tarlachkov S.V."/>
            <person name="Trotsenko Y.A."/>
        </authorList>
    </citation>
    <scope>NUCLEOTIDE SEQUENCE [LARGE SCALE GENOMIC DNA]</scope>
    <source>
        <strain evidence="1">VKM B-2159</strain>
    </source>
</reference>
<proteinExistence type="predicted"/>
<keyword evidence="2" id="KW-1185">Reference proteome</keyword>
<accession>A0A3R7LP46</accession>